<gene>
    <name evidence="2" type="ORF">EDC37_1229</name>
</gene>
<comment type="caution">
    <text evidence="2">The sequence shown here is derived from an EMBL/GenBank/DDBJ whole genome shotgun (WGS) entry which is preliminary data.</text>
</comment>
<feature type="domain" description="Thoeris protein ThsB TIR-like" evidence="1">
    <location>
        <begin position="16"/>
        <end position="81"/>
    </location>
</feature>
<dbReference type="InterPro" id="IPR015032">
    <property type="entry name" value="ThsB__TIR-like_domain"/>
</dbReference>
<evidence type="ECO:0000313" key="2">
    <source>
        <dbReference type="EMBL" id="TCS76438.1"/>
    </source>
</evidence>
<dbReference type="OrthoDB" id="2218415at2"/>
<dbReference type="RefSeq" id="WP_132551361.1">
    <property type="nucleotide sequence ID" value="NZ_SMAA01000022.1"/>
</dbReference>
<protein>
    <recommendedName>
        <fullName evidence="1">Thoeris protein ThsB TIR-like domain-containing protein</fullName>
    </recommendedName>
</protein>
<organism evidence="2 3">
    <name type="scientific">Pectinatus cerevisiiphilus</name>
    <dbReference type="NCBI Taxonomy" id="86956"/>
    <lineage>
        <taxon>Bacteria</taxon>
        <taxon>Bacillati</taxon>
        <taxon>Bacillota</taxon>
        <taxon>Negativicutes</taxon>
        <taxon>Selenomonadales</taxon>
        <taxon>Selenomonadaceae</taxon>
        <taxon>Pectinatus</taxon>
    </lineage>
</organism>
<evidence type="ECO:0000259" key="1">
    <source>
        <dbReference type="Pfam" id="PF08937"/>
    </source>
</evidence>
<evidence type="ECO:0000313" key="3">
    <source>
        <dbReference type="Proteomes" id="UP000295188"/>
    </source>
</evidence>
<name>A0A4R3K2E4_9FIRM</name>
<sequence length="174" mass="20119">MINSYLRPCTYIAADWDSDSNAVQIIQKWNTDYRKSMSFKDAHDLVQARDNSLNCSIKASLSSRLDESHKFILIVGNNTKTVRSGSCQYCGSLNSYKHYCVRGHSTDYRSYIDFECEKAVRNGLQIVVLYNSGLIDKGKCPDIVKWKGTHKEMWSWSEYQWVWDYNKITTAIGE</sequence>
<dbReference type="Proteomes" id="UP000295188">
    <property type="component" value="Unassembled WGS sequence"/>
</dbReference>
<dbReference type="AlphaFoldDB" id="A0A4R3K2E4"/>
<accession>A0A4R3K2E4</accession>
<dbReference type="Gene3D" id="3.40.50.11200">
    <property type="match status" value="1"/>
</dbReference>
<keyword evidence="3" id="KW-1185">Reference proteome</keyword>
<reference evidence="2 3" key="1">
    <citation type="submission" date="2019-03" db="EMBL/GenBank/DDBJ databases">
        <title>Genomic Encyclopedia of Type Strains, Phase IV (KMG-IV): sequencing the most valuable type-strain genomes for metagenomic binning, comparative biology and taxonomic classification.</title>
        <authorList>
            <person name="Goeker M."/>
        </authorList>
    </citation>
    <scope>NUCLEOTIDE SEQUENCE [LARGE SCALE GENOMIC DNA]</scope>
    <source>
        <strain evidence="2 3">DSM 20467</strain>
    </source>
</reference>
<dbReference type="Pfam" id="PF08937">
    <property type="entry name" value="ThsB_TIR"/>
    <property type="match status" value="1"/>
</dbReference>
<proteinExistence type="predicted"/>
<dbReference type="EMBL" id="SMAA01000022">
    <property type="protein sequence ID" value="TCS76438.1"/>
    <property type="molecule type" value="Genomic_DNA"/>
</dbReference>